<dbReference type="KEGG" id="gla:GL50803_0016503"/>
<feature type="region of interest" description="Disordered" evidence="1">
    <location>
        <begin position="729"/>
        <end position="789"/>
    </location>
</feature>
<dbReference type="HOGENOM" id="CLU_267813_0_0_1"/>
<dbReference type="InterPro" id="IPR036322">
    <property type="entry name" value="WD40_repeat_dom_sf"/>
</dbReference>
<evidence type="ECO:0000256" key="1">
    <source>
        <dbReference type="SAM" id="MobiDB-lite"/>
    </source>
</evidence>
<dbReference type="AlphaFoldDB" id="A8BA56"/>
<dbReference type="EMBL" id="AACB03000002">
    <property type="protein sequence ID" value="KAE8303572.1"/>
    <property type="molecule type" value="Genomic_DNA"/>
</dbReference>
<gene>
    <name evidence="2" type="ORF">GL50803_0016503</name>
</gene>
<accession>A8BA56</accession>
<evidence type="ECO:0000313" key="2">
    <source>
        <dbReference type="EMBL" id="KAE8303572.1"/>
    </source>
</evidence>
<dbReference type="RefSeq" id="XP_001708309.1">
    <property type="nucleotide sequence ID" value="XM_001708257.1"/>
</dbReference>
<dbReference type="Proteomes" id="UP000001548">
    <property type="component" value="Unassembled WGS sequence"/>
</dbReference>
<sequence>MPPPRPESKSKRSEKRRKSFCTDTQATTLGSEMIEALPAQPLLEPSAHSDAFSSATPSTSVFLSQGTIEPQSTLVAFEADPSVGLANKREKKPKTPKLTKEEKRAASLSARTAKSKKHKDGVVAPELLKTSGTLPVEDPGRSATTLPGSRLDIKLVPIGYEPTHMLSRPLRAYTRRYQPTSPQPLLALSGTSPLSAQQHICRPALSVHQPPTSSTPPSSLLFSYQSSDPNVTFPSTVSISAAKPNPPPRRKGALFTLTSVSATGSAHNSHDPETILHRNLSHCCALPTATHPEALTESRTRHSFSTPITPIGRIPRPVSEEDDTVPIFRTSERDERSDSQFITLGSPSQVFRPSLSEQEGASLSLHTEYLNLQNNSDVIAPKISARRPRPMSTTTVIPLPQPSVFAGMDPARPLEQVPSTILNVHDSADRFALTAYSSAAMDCQTTPLSNKQTSTLEVHCSQATTTRTSPHVQPKSQVLHVMQNPRVSWDMPDQGSISAALGLTDPNLEHNALGCSPVSRHQQDLLAYEHALDTESAITDVINVESSRFGQLASSRIRDILLERTRSIPEGTSPRDVYRLVRSQLSLIDVGLRDNAFSNSMIYDNHSKSRTVSPVILHAVARSESKSKRQLRTEAPDKETDKETTLTTVRDLLPSKNVCEAEALVLDTSEPQPLSCLLDDVVVTTADHVVASPRTVCTDEEPVSSPVYYCTRTYTTEKGVLQKVSQETLASPLDSPQEQRSIVHTVGTSRDSADQILETPSPERSLPSTSSETIGSTHEKSLTASSLRQSMLEPSVERKSFDFSANLLSRHDFTPGGTVTNLGQSESVSTNDLILGDETYSGRLSFVQRVIYDSAACSFDNGSQTVVPYPLIAMDYDDLRCLLVTVATDNVVRIYNTPLLEPDQYDELRKALVDDSSSLAAYNISEPMASYLPQHARTFPSASPTVIRLGPSLLSVVGYDDGYVSVFDLQSMVEIAYWRTQAQTAIIDLCFYVSDDSKSSLSLSLDSIFSTNASKQLVQQFNLQGTTLPTLSAPLSINLFICTQITLSTYSISQDKEHVIDMCTYIHEDEDVWYSALTQNKENPREIYVGCVGGTVFRLFDCAPQRRISLSQVDKVTALSVHDNTLIVGCNMGMTIVFDVHALQSFYRLKSYKDSPVSGVYCDRNKIVIANASGVFTIWDRRSHLRCVYSSLVHAASVTSLRVAGNRILTSSADGYTNCFEFCNSRLQSP</sequence>
<dbReference type="SUPFAM" id="SSF50978">
    <property type="entry name" value="WD40 repeat-like"/>
    <property type="match status" value="1"/>
</dbReference>
<proteinExistence type="predicted"/>
<protein>
    <submittedName>
        <fullName evidence="2">Uncharacterized protein</fullName>
    </submittedName>
</protein>
<feature type="region of interest" description="Disordered" evidence="1">
    <location>
        <begin position="294"/>
        <end position="319"/>
    </location>
</feature>
<feature type="region of interest" description="Disordered" evidence="1">
    <location>
        <begin position="1"/>
        <end position="29"/>
    </location>
</feature>
<feature type="region of interest" description="Disordered" evidence="1">
    <location>
        <begin position="85"/>
        <end position="120"/>
    </location>
</feature>
<dbReference type="Gene3D" id="2.130.10.10">
    <property type="entry name" value="YVTN repeat-like/Quinoprotein amine dehydrogenase"/>
    <property type="match status" value="1"/>
</dbReference>
<feature type="compositionally biased region" description="Basic and acidic residues" evidence="1">
    <location>
        <begin position="1"/>
        <end position="11"/>
    </location>
</feature>
<feature type="compositionally biased region" description="Low complexity" evidence="1">
    <location>
        <begin position="306"/>
        <end position="317"/>
    </location>
</feature>
<dbReference type="OMA" id="SHCCALP"/>
<evidence type="ECO:0000313" key="3">
    <source>
        <dbReference type="Proteomes" id="UP000001548"/>
    </source>
</evidence>
<organism evidence="2 3">
    <name type="scientific">Giardia intestinalis (strain ATCC 50803 / WB clone C6)</name>
    <name type="common">Giardia lamblia</name>
    <dbReference type="NCBI Taxonomy" id="184922"/>
    <lineage>
        <taxon>Eukaryota</taxon>
        <taxon>Metamonada</taxon>
        <taxon>Diplomonadida</taxon>
        <taxon>Hexamitidae</taxon>
        <taxon>Giardiinae</taxon>
        <taxon>Giardia</taxon>
    </lineage>
</organism>
<dbReference type="GeneID" id="5701226"/>
<feature type="compositionally biased region" description="Polar residues" evidence="1">
    <location>
        <begin position="766"/>
        <end position="789"/>
    </location>
</feature>
<keyword evidence="3" id="KW-1185">Reference proteome</keyword>
<comment type="caution">
    <text evidence="2">The sequence shown here is derived from an EMBL/GenBank/DDBJ whole genome shotgun (WGS) entry which is preliminary data.</text>
</comment>
<name>A8BA56_GIAIC</name>
<dbReference type="InterPro" id="IPR015943">
    <property type="entry name" value="WD40/YVTN_repeat-like_dom_sf"/>
</dbReference>
<feature type="compositionally biased region" description="Polar residues" evidence="1">
    <location>
        <begin position="729"/>
        <end position="750"/>
    </location>
</feature>
<reference evidence="2 3" key="1">
    <citation type="journal article" date="2007" name="Science">
        <title>Genomic minimalism in the early diverging intestinal parasite Giardia lamblia.</title>
        <authorList>
            <person name="Morrison H.G."/>
            <person name="McArthur A.G."/>
            <person name="Gillin F.D."/>
            <person name="Aley S.B."/>
            <person name="Adam R.D."/>
            <person name="Olsen G.J."/>
            <person name="Best A.A."/>
            <person name="Cande W.Z."/>
            <person name="Chen F."/>
            <person name="Cipriano M.J."/>
            <person name="Davids B.J."/>
            <person name="Dawson S.C."/>
            <person name="Elmendorf H.G."/>
            <person name="Hehl A.B."/>
            <person name="Holder M.E."/>
            <person name="Huse S.M."/>
            <person name="Kim U.U."/>
            <person name="Lasek-Nesselquist E."/>
            <person name="Manning G."/>
            <person name="Nigam A."/>
            <person name="Nixon J.E."/>
            <person name="Palm D."/>
            <person name="Passamaneck N.E."/>
            <person name="Prabhu A."/>
            <person name="Reich C.I."/>
            <person name="Reiner D.S."/>
            <person name="Samuelson J."/>
            <person name="Svard S.G."/>
            <person name="Sogin M.L."/>
        </authorList>
    </citation>
    <scope>NUCLEOTIDE SEQUENCE [LARGE SCALE GENOMIC DNA]</scope>
    <source>
        <strain evidence="2 3">WB C6</strain>
    </source>
</reference>
<dbReference type="VEuPathDB" id="GiardiaDB:GL50803_16503"/>